<dbReference type="PANTHER" id="PTHR30175:SF1">
    <property type="entry name" value="PTS SYSTEM ARBUTIN-, CELLOBIOSE-, AND SALICIN-SPECIFIC EIIBC COMPONENT-RELATED"/>
    <property type="match status" value="1"/>
</dbReference>
<accession>A0A173ULY6</accession>
<feature type="domain" description="PTS EIIC type-1" evidence="14">
    <location>
        <begin position="182"/>
        <end position="536"/>
    </location>
</feature>
<name>A0A173ULY6_9FIRM</name>
<dbReference type="Proteomes" id="UP000095649">
    <property type="component" value="Unassembled WGS sequence"/>
</dbReference>
<keyword evidence="4" id="KW-0762">Sugar transport</keyword>
<dbReference type="GO" id="GO:0015771">
    <property type="term" value="P:trehalose transport"/>
    <property type="evidence" value="ECO:0007669"/>
    <property type="project" value="TreeGrafter"/>
</dbReference>
<evidence type="ECO:0000256" key="1">
    <source>
        <dbReference type="ARBA" id="ARBA00004651"/>
    </source>
</evidence>
<gene>
    <name evidence="15" type="primary">bglF_1</name>
    <name evidence="15" type="ORF">ERS852582_02208</name>
</gene>
<feature type="transmembrane region" description="Helical" evidence="12">
    <location>
        <begin position="252"/>
        <end position="270"/>
    </location>
</feature>
<feature type="transmembrane region" description="Helical" evidence="12">
    <location>
        <begin position="276"/>
        <end position="305"/>
    </location>
</feature>
<keyword evidence="7 12" id="KW-0812">Transmembrane</keyword>
<feature type="transmembrane region" description="Helical" evidence="12">
    <location>
        <begin position="458"/>
        <end position="482"/>
    </location>
</feature>
<dbReference type="SUPFAM" id="SSF55604">
    <property type="entry name" value="Glucose permease domain IIB"/>
    <property type="match status" value="1"/>
</dbReference>
<evidence type="ECO:0000259" key="14">
    <source>
        <dbReference type="PROSITE" id="PS51103"/>
    </source>
</evidence>
<evidence type="ECO:0000256" key="10">
    <source>
        <dbReference type="ARBA" id="ARBA00023136"/>
    </source>
</evidence>
<dbReference type="GO" id="GO:0009401">
    <property type="term" value="P:phosphoenolpyruvate-dependent sugar phosphotransferase system"/>
    <property type="evidence" value="ECO:0007669"/>
    <property type="project" value="UniProtKB-KW"/>
</dbReference>
<dbReference type="PROSITE" id="PS51103">
    <property type="entry name" value="PTS_EIIC_TYPE_1"/>
    <property type="match status" value="1"/>
</dbReference>
<evidence type="ECO:0000256" key="8">
    <source>
        <dbReference type="ARBA" id="ARBA00022777"/>
    </source>
</evidence>
<dbReference type="FunFam" id="3.30.1360.60:FF:000001">
    <property type="entry name" value="PTS system glucose-specific IIBC component PtsG"/>
    <property type="match status" value="1"/>
</dbReference>
<dbReference type="Pfam" id="PF00367">
    <property type="entry name" value="PTS_EIIB"/>
    <property type="match status" value="1"/>
</dbReference>
<dbReference type="InterPro" id="IPR018113">
    <property type="entry name" value="PTrfase_EIIB_Cys"/>
</dbReference>
<evidence type="ECO:0000256" key="6">
    <source>
        <dbReference type="ARBA" id="ARBA00022683"/>
    </source>
</evidence>
<feature type="transmembrane region" description="Helical" evidence="12">
    <location>
        <begin position="183"/>
        <end position="208"/>
    </location>
</feature>
<dbReference type="RefSeq" id="WP_055186564.1">
    <property type="nucleotide sequence ID" value="NZ_CYXN01000022.1"/>
</dbReference>
<keyword evidence="8" id="KW-0418">Kinase</keyword>
<dbReference type="GO" id="GO:0008982">
    <property type="term" value="F:protein-N(PI)-phosphohistidine-sugar phosphotransferase activity"/>
    <property type="evidence" value="ECO:0007669"/>
    <property type="project" value="InterPro"/>
</dbReference>
<evidence type="ECO:0000256" key="7">
    <source>
        <dbReference type="ARBA" id="ARBA00022692"/>
    </source>
</evidence>
<dbReference type="GO" id="GO:0005886">
    <property type="term" value="C:plasma membrane"/>
    <property type="evidence" value="ECO:0007669"/>
    <property type="project" value="UniProtKB-SubCell"/>
</dbReference>
<dbReference type="GO" id="GO:0016301">
    <property type="term" value="F:kinase activity"/>
    <property type="evidence" value="ECO:0007669"/>
    <property type="project" value="UniProtKB-KW"/>
</dbReference>
<dbReference type="EMBL" id="CYXN01000022">
    <property type="protein sequence ID" value="CUN16021.1"/>
    <property type="molecule type" value="Genomic_DNA"/>
</dbReference>
<keyword evidence="6" id="KW-0598">Phosphotransferase system</keyword>
<dbReference type="InterPro" id="IPR036878">
    <property type="entry name" value="Glu_permease_IIB"/>
</dbReference>
<protein>
    <submittedName>
        <fullName evidence="15">EIIBCA-Bgl</fullName>
    </submittedName>
</protein>
<evidence type="ECO:0000256" key="4">
    <source>
        <dbReference type="ARBA" id="ARBA00022597"/>
    </source>
</evidence>
<evidence type="ECO:0000313" key="15">
    <source>
        <dbReference type="EMBL" id="CUN16021.1"/>
    </source>
</evidence>
<dbReference type="PROSITE" id="PS01035">
    <property type="entry name" value="PTS_EIIB_TYPE_1_CYS"/>
    <property type="match status" value="1"/>
</dbReference>
<sequence>MADKDILQSVYPHIGGQENISRTIPRENILYVMLKDAGAVDLDSVRQTEGIEAAELERGRLALHLAGQEEKENTMAQDYQKMGEAILEAVGGKENITALTHCATRLRFNLADDSKADEAKVKAVKGVMGVRNQGGQFQVIIGQDVSFPYDVIMKICKLDANKNDASAANDGKKKKPLDVVMDTLAGIFTPVLPAVIGGGMITVVYTLLTLSGLVSAESNLGVFLNFLGNAPMYFMPIMVAYTAAQKFGSNPFLAMALAAAMMHPTFQSIVASGESFHILGLPVMLVTYSSNPLPIILSVWAMSYFDKFFNKHISKVVRIFVAPLLTLLCGSVLALVVIGPLGTIVANGLTVVFSAMIDHAGWLVTAIWGAFSPILVMTGMHYTLGSLFSTMYYMVGYEGAMMPGMLVSNVAQGAAALAVRFASKDEDTKALALSAGVTGLMGITEPALYGVNLRYKKPLYAAMIGGGVGGLICGLFGVKAYVMASPGLISLPIFIGGDSMTGFIWACIGAAVSIVVAFVASYVMMKAEFKKNPENA</sequence>
<feature type="transmembrane region" description="Helical" evidence="12">
    <location>
        <begin position="374"/>
        <end position="395"/>
    </location>
</feature>
<keyword evidence="3" id="KW-1003">Cell membrane</keyword>
<dbReference type="Gene3D" id="3.30.1360.60">
    <property type="entry name" value="Glucose permease domain IIB"/>
    <property type="match status" value="1"/>
</dbReference>
<dbReference type="OrthoDB" id="92465at2"/>
<feature type="transmembrane region" description="Helical" evidence="12">
    <location>
        <begin position="430"/>
        <end position="451"/>
    </location>
</feature>
<dbReference type="InterPro" id="IPR013013">
    <property type="entry name" value="PTS_EIIC_1"/>
</dbReference>
<evidence type="ECO:0000256" key="11">
    <source>
        <dbReference type="PROSITE-ProRule" id="PRU00421"/>
    </source>
</evidence>
<dbReference type="CDD" id="cd00212">
    <property type="entry name" value="PTS_IIB_glc"/>
    <property type="match status" value="1"/>
</dbReference>
<organism evidence="15 16">
    <name type="scientific">Faecalibacterium prausnitzii</name>
    <dbReference type="NCBI Taxonomy" id="853"/>
    <lineage>
        <taxon>Bacteria</taxon>
        <taxon>Bacillati</taxon>
        <taxon>Bacillota</taxon>
        <taxon>Clostridia</taxon>
        <taxon>Eubacteriales</taxon>
        <taxon>Oscillospiraceae</taxon>
        <taxon>Faecalibacterium</taxon>
    </lineage>
</organism>
<dbReference type="InterPro" id="IPR001996">
    <property type="entry name" value="PTS_IIB_1"/>
</dbReference>
<evidence type="ECO:0000256" key="3">
    <source>
        <dbReference type="ARBA" id="ARBA00022475"/>
    </source>
</evidence>
<reference evidence="15 16" key="1">
    <citation type="submission" date="2015-09" db="EMBL/GenBank/DDBJ databases">
        <authorList>
            <consortium name="Pathogen Informatics"/>
        </authorList>
    </citation>
    <scope>NUCLEOTIDE SEQUENCE [LARGE SCALE GENOMIC DNA]</scope>
    <source>
        <strain evidence="15 16">2789STDY5834970</strain>
    </source>
</reference>
<feature type="active site" description="Phosphocysteine intermediate; for EIIB activity" evidence="11">
    <location>
        <position position="102"/>
    </location>
</feature>
<keyword evidence="10 12" id="KW-0472">Membrane</keyword>
<feature type="transmembrane region" description="Helical" evidence="12">
    <location>
        <begin position="502"/>
        <end position="523"/>
    </location>
</feature>
<evidence type="ECO:0000256" key="12">
    <source>
        <dbReference type="SAM" id="Phobius"/>
    </source>
</evidence>
<evidence type="ECO:0000256" key="9">
    <source>
        <dbReference type="ARBA" id="ARBA00022989"/>
    </source>
</evidence>
<feature type="domain" description="PTS EIIB type-1" evidence="13">
    <location>
        <begin position="80"/>
        <end position="162"/>
    </location>
</feature>
<keyword evidence="2" id="KW-0813">Transport</keyword>
<feature type="transmembrane region" description="Helical" evidence="12">
    <location>
        <begin position="317"/>
        <end position="338"/>
    </location>
</feature>
<dbReference type="InterPro" id="IPR050558">
    <property type="entry name" value="PTS_Sugar-Specific_Components"/>
</dbReference>
<proteinExistence type="predicted"/>
<evidence type="ECO:0000256" key="2">
    <source>
        <dbReference type="ARBA" id="ARBA00022448"/>
    </source>
</evidence>
<comment type="subcellular location">
    <subcellularLocation>
        <location evidence="1">Cell membrane</location>
        <topology evidence="1">Multi-pass membrane protein</topology>
    </subcellularLocation>
</comment>
<dbReference type="Pfam" id="PF02378">
    <property type="entry name" value="PTS_EIIC"/>
    <property type="match status" value="1"/>
</dbReference>
<dbReference type="PANTHER" id="PTHR30175">
    <property type="entry name" value="PHOSPHOTRANSFERASE SYSTEM TRANSPORT PROTEIN"/>
    <property type="match status" value="1"/>
</dbReference>
<evidence type="ECO:0000259" key="13">
    <source>
        <dbReference type="PROSITE" id="PS51098"/>
    </source>
</evidence>
<dbReference type="AlphaFoldDB" id="A0A173ULY6"/>
<dbReference type="GO" id="GO:0090589">
    <property type="term" value="F:protein-phosphocysteine-trehalose phosphotransferase system transporter activity"/>
    <property type="evidence" value="ECO:0007669"/>
    <property type="project" value="TreeGrafter"/>
</dbReference>
<evidence type="ECO:0000313" key="16">
    <source>
        <dbReference type="Proteomes" id="UP000095649"/>
    </source>
</evidence>
<feature type="transmembrane region" description="Helical" evidence="12">
    <location>
        <begin position="220"/>
        <end position="240"/>
    </location>
</feature>
<dbReference type="InterPro" id="IPR003352">
    <property type="entry name" value="PTS_EIIC"/>
</dbReference>
<keyword evidence="9 12" id="KW-1133">Transmembrane helix</keyword>
<dbReference type="PROSITE" id="PS51098">
    <property type="entry name" value="PTS_EIIB_TYPE_1"/>
    <property type="match status" value="1"/>
</dbReference>
<keyword evidence="5" id="KW-0808">Transferase</keyword>
<evidence type="ECO:0000256" key="5">
    <source>
        <dbReference type="ARBA" id="ARBA00022679"/>
    </source>
</evidence>